<keyword evidence="3" id="KW-1185">Reference proteome</keyword>
<dbReference type="RefSeq" id="WP_012809969.1">
    <property type="nucleotide sequence ID" value="NC_013205.1"/>
</dbReference>
<dbReference type="EMBL" id="CP001727">
    <property type="protein sequence ID" value="ACV57604.1"/>
    <property type="molecule type" value="Genomic_DNA"/>
</dbReference>
<dbReference type="KEGG" id="aac:Aaci_3096"/>
<geneLocation type="plasmid" evidence="2 3">
    <name>pAACI02</name>
</geneLocation>
<accession>C8WSU8</accession>
<evidence type="ECO:0000313" key="3">
    <source>
        <dbReference type="Proteomes" id="UP000001917"/>
    </source>
</evidence>
<sequence length="263" mass="27817" precursor="true">MRIPYKVGRYGTWTLLVLAAIGGLGTLARAVHPPRPKVEFPLPNAAAALAVQTAVDVVSTGDAANRTTTLSNLGLSVQDAKPTESVKVTQATPLDPKVLSSQMEIVPVALWETVSGGASETGNNGPQTQVQEVDVLVVTDGKSVAVGGLWMEPANFITTYSPSGKTPTPDEQTFIQNFVQAWFGGQPTTNDVVAGVSLPTLPFTTSSVQLEQVLLQAGSKTEPQLYVSLQAEDPATGLWVPLAMEITLEQQAGHWMVRGVETL</sequence>
<dbReference type="Proteomes" id="UP000001917">
    <property type="component" value="Chromosome"/>
</dbReference>
<evidence type="ECO:0000313" key="2">
    <source>
        <dbReference type="EMBL" id="ACV60092.1"/>
    </source>
</evidence>
<keyword evidence="2" id="KW-0614">Plasmid</keyword>
<organism evidence="1 3">
    <name type="scientific">Alicyclobacillus acidocaldarius subsp. acidocaldarius (strain ATCC 27009 / DSM 446 / BCRC 14685 / JCM 5260 / KCTC 1825 / NBRC 15652 / NCIMB 11725 / NRRL B-14509 / 104-IA)</name>
    <name type="common">Bacillus acidocaldarius</name>
    <dbReference type="NCBI Taxonomy" id="521098"/>
    <lineage>
        <taxon>Bacteria</taxon>
        <taxon>Bacillati</taxon>
        <taxon>Bacillota</taxon>
        <taxon>Bacilli</taxon>
        <taxon>Bacillales</taxon>
        <taxon>Alicyclobacillaceae</taxon>
        <taxon>Alicyclobacillus</taxon>
    </lineage>
</organism>
<evidence type="ECO:0000313" key="1">
    <source>
        <dbReference type="EMBL" id="ACV57604.1"/>
    </source>
</evidence>
<proteinExistence type="predicted"/>
<reference evidence="3" key="1">
    <citation type="submission" date="2009-09" db="EMBL/GenBank/DDBJ databases">
        <title>The complete chromosome of Alicyclobacillus acidocaldarius subsp. acidocaldarius DSM 446.</title>
        <authorList>
            <consortium name="US DOE Joint Genome Institute (JGI-PGF)"/>
            <person name="Lucas S."/>
            <person name="Copeland A."/>
            <person name="Lapidus A."/>
            <person name="Glavina del Rio T."/>
            <person name="Dalin E."/>
            <person name="Tice H."/>
            <person name="Bruce D."/>
            <person name="Goodwin L."/>
            <person name="Pitluck S."/>
            <person name="Kyrpides N."/>
            <person name="Mavromatis K."/>
            <person name="Ivanova N."/>
            <person name="Ovchinnikova G."/>
            <person name="Chertkov O."/>
            <person name="Sims D."/>
            <person name="Brettin T."/>
            <person name="Detter J.C."/>
            <person name="Han C."/>
            <person name="Larimer F."/>
            <person name="Land M."/>
            <person name="Hauser L."/>
            <person name="Markowitz V."/>
            <person name="Cheng J.-F."/>
            <person name="Hugenholtz P."/>
            <person name="Woyke T."/>
            <person name="Wu D."/>
            <person name="Pukall R."/>
            <person name="Klenk H.-P."/>
            <person name="Eisen J.A."/>
        </authorList>
    </citation>
    <scope>NUCLEOTIDE SEQUENCE [LARGE SCALE GENOMIC DNA]</scope>
    <source>
        <strain evidence="3">ATCC 27009 / DSM 446 / BCRC 14685 / JCM 5260 / KCTC 1825 / NBRC 15652 / NCIMB 11725 / NRRL B-14509 / 104-IA</strain>
    </source>
</reference>
<gene>
    <name evidence="1" type="ordered locus">Aaci_0555</name>
    <name evidence="2" type="ordered locus">Aaci_3096</name>
</gene>
<name>C8WSU8_ALIAD</name>
<dbReference type="HOGENOM" id="CLU_1056176_0_0_9"/>
<reference evidence="1 3" key="3">
    <citation type="journal article" date="2010" name="Stand. Genomic Sci.">
        <title>Complete genome sequence of Alicyclobacillus acidocaldarius type strain (104-IA).</title>
        <authorList>
            <person name="Mavromatis K."/>
            <person name="Sikorski J."/>
            <person name="Lapidus A."/>
            <person name="Glavina Del Rio T."/>
            <person name="Copeland A."/>
            <person name="Tice H."/>
            <person name="Cheng J.F."/>
            <person name="Lucas S."/>
            <person name="Chen F."/>
            <person name="Nolan M."/>
            <person name="Bruce D."/>
            <person name="Goodwin L."/>
            <person name="Pitluck S."/>
            <person name="Ivanova N."/>
            <person name="Ovchinnikova G."/>
            <person name="Pati A."/>
            <person name="Chen A."/>
            <person name="Palaniappan K."/>
            <person name="Land M."/>
            <person name="Hauser L."/>
            <person name="Chang Y.J."/>
            <person name="Jeffries C.D."/>
            <person name="Chain P."/>
            <person name="Meincke L."/>
            <person name="Sims D."/>
            <person name="Chertkov O."/>
            <person name="Han C."/>
            <person name="Brettin T."/>
            <person name="Detter J.C."/>
            <person name="Wahrenburg C."/>
            <person name="Rohde M."/>
            <person name="Pukall R."/>
            <person name="Goker M."/>
            <person name="Bristow J."/>
            <person name="Eisen J.A."/>
            <person name="Markowitz V."/>
            <person name="Hugenholtz P."/>
            <person name="Klenk H.P."/>
            <person name="Kyrpides N.C."/>
        </authorList>
    </citation>
    <scope>NUCLEOTIDE SEQUENCE [LARGE SCALE GENOMIC DNA]</scope>
    <source>
        <strain evidence="3">ATCC 27009 / DSM 446 / BCRC 14685 / JCM 5260 / KCTC 1825 / NBRC 15652 / NCIMB 11725 / NRRL B-14509 / 104-IA</strain>
        <strain evidence="1">DSM 446</strain>
        <plasmid evidence="2 3">pAACI02</plasmid>
    </source>
</reference>
<dbReference type="EMBL" id="CP001729">
    <property type="protein sequence ID" value="ACV60092.1"/>
    <property type="molecule type" value="Genomic_DNA"/>
</dbReference>
<dbReference type="AlphaFoldDB" id="C8WSU8"/>
<dbReference type="KEGG" id="aac:Aaci_0555"/>
<dbReference type="Proteomes" id="UP000001917">
    <property type="component" value="Plasmid pAACI02"/>
</dbReference>
<reference evidence="3" key="2">
    <citation type="submission" date="2009-09" db="EMBL/GenBank/DDBJ databases">
        <title>The complete plasmid2 of Alicyclobacillus acidocaldarius subsp. acidocaldarius DSM 446.</title>
        <authorList>
            <consortium name="US DOE Joint Genome Institute (JGI-PGF)"/>
            <person name="Lucas S."/>
            <person name="Copeland A."/>
            <person name="Lapidus A."/>
            <person name="Glavina del Rio T."/>
            <person name="Dalin E."/>
            <person name="Tice H."/>
            <person name="Bruce D."/>
            <person name="Goodwin L."/>
            <person name="Pitluck S."/>
            <person name="Kyrpides N."/>
            <person name="Mavromatis K."/>
            <person name="Ivanova N."/>
            <person name="Ovchinnikova G."/>
            <person name="Chertkov O."/>
            <person name="Sims D."/>
            <person name="Brettin T."/>
            <person name="Detter J.C."/>
            <person name="Han C."/>
            <person name="Larimer F."/>
            <person name="Land M."/>
            <person name="Hauser L."/>
            <person name="Markowitz V."/>
            <person name="Cheng J.-F."/>
            <person name="Hugenholtz P."/>
            <person name="Woyke T."/>
            <person name="Wu D."/>
            <person name="Pukall R."/>
            <person name="Klenk H.-P."/>
            <person name="Eisen J.A."/>
        </authorList>
    </citation>
    <scope>NUCLEOTIDE SEQUENCE [LARGE SCALE GENOMIC DNA]</scope>
    <source>
        <strain evidence="3">ATCC 27009 / DSM 446 / BCRC 14685 / JCM 5260 / KCTC 1825 / NBRC 15652 / NCIMB 11725 / NRRL B-14509 / 104-IA</strain>
        <plasmid evidence="3">pAACI02</plasmid>
    </source>
</reference>
<protein>
    <submittedName>
        <fullName evidence="1">Uncharacterized protein</fullName>
    </submittedName>
</protein>